<dbReference type="SUPFAM" id="SSF52821">
    <property type="entry name" value="Rhodanese/Cell cycle control phosphatase"/>
    <property type="match status" value="2"/>
</dbReference>
<evidence type="ECO:0000256" key="2">
    <source>
        <dbReference type="ARBA" id="ARBA00022737"/>
    </source>
</evidence>
<dbReference type="PROSITE" id="PS50206">
    <property type="entry name" value="RHODANESE_3"/>
    <property type="match status" value="2"/>
</dbReference>
<dbReference type="PROSITE" id="PS00380">
    <property type="entry name" value="RHODANESE_1"/>
    <property type="match status" value="1"/>
</dbReference>
<dbReference type="Gene3D" id="3.40.250.10">
    <property type="entry name" value="Rhodanese-like domain"/>
    <property type="match status" value="2"/>
</dbReference>
<gene>
    <name evidence="4" type="ORF">GRI48_04925</name>
</gene>
<dbReference type="RefSeq" id="WP_160672239.1">
    <property type="nucleotide sequence ID" value="NZ_WTYN01000001.1"/>
</dbReference>
<dbReference type="AlphaFoldDB" id="A0A844YEH9"/>
<dbReference type="EMBL" id="WTYN01000001">
    <property type="protein sequence ID" value="MXO62352.1"/>
    <property type="molecule type" value="Genomic_DNA"/>
</dbReference>
<reference evidence="4 5" key="1">
    <citation type="submission" date="2019-12" db="EMBL/GenBank/DDBJ databases">
        <title>Genomic-based taxomic classification of the family Erythrobacteraceae.</title>
        <authorList>
            <person name="Xu L."/>
        </authorList>
    </citation>
    <scope>NUCLEOTIDE SEQUENCE [LARGE SCALE GENOMIC DNA]</scope>
    <source>
        <strain evidence="4 5">MCCC 1A09965</strain>
    </source>
</reference>
<dbReference type="InterPro" id="IPR001307">
    <property type="entry name" value="Thiosulphate_STrfase_CS"/>
</dbReference>
<keyword evidence="5" id="KW-1185">Reference proteome</keyword>
<dbReference type="InterPro" id="IPR045078">
    <property type="entry name" value="TST/MPST-like"/>
</dbReference>
<evidence type="ECO:0000313" key="5">
    <source>
        <dbReference type="Proteomes" id="UP000445582"/>
    </source>
</evidence>
<dbReference type="Pfam" id="PF00581">
    <property type="entry name" value="Rhodanese"/>
    <property type="match status" value="2"/>
</dbReference>
<dbReference type="PANTHER" id="PTHR11364:SF27">
    <property type="entry name" value="SULFURTRANSFERASE"/>
    <property type="match status" value="1"/>
</dbReference>
<evidence type="ECO:0000259" key="3">
    <source>
        <dbReference type="PROSITE" id="PS50206"/>
    </source>
</evidence>
<organism evidence="4 5">
    <name type="scientific">Qipengyuania oceanensis</name>
    <dbReference type="NCBI Taxonomy" id="1463597"/>
    <lineage>
        <taxon>Bacteria</taxon>
        <taxon>Pseudomonadati</taxon>
        <taxon>Pseudomonadota</taxon>
        <taxon>Alphaproteobacteria</taxon>
        <taxon>Sphingomonadales</taxon>
        <taxon>Erythrobacteraceae</taxon>
        <taxon>Qipengyuania</taxon>
    </lineage>
</organism>
<feature type="domain" description="Rhodanese" evidence="3">
    <location>
        <begin position="162"/>
        <end position="275"/>
    </location>
</feature>
<feature type="domain" description="Rhodanese" evidence="3">
    <location>
        <begin position="15"/>
        <end position="132"/>
    </location>
</feature>
<evidence type="ECO:0000313" key="4">
    <source>
        <dbReference type="EMBL" id="MXO62352.1"/>
    </source>
</evidence>
<dbReference type="InterPro" id="IPR001763">
    <property type="entry name" value="Rhodanese-like_dom"/>
</dbReference>
<dbReference type="Proteomes" id="UP000445582">
    <property type="component" value="Unassembled WGS sequence"/>
</dbReference>
<dbReference type="InterPro" id="IPR036873">
    <property type="entry name" value="Rhodanese-like_dom_sf"/>
</dbReference>
<protein>
    <submittedName>
        <fullName evidence="4">Sulfurtransferase</fullName>
    </submittedName>
</protein>
<name>A0A844YEH9_9SPHN</name>
<dbReference type="CDD" id="cd01448">
    <property type="entry name" value="TST_Repeat_1"/>
    <property type="match status" value="1"/>
</dbReference>
<dbReference type="CDD" id="cd01449">
    <property type="entry name" value="TST_Repeat_2"/>
    <property type="match status" value="1"/>
</dbReference>
<dbReference type="GO" id="GO:0004792">
    <property type="term" value="F:thiosulfate-cyanide sulfurtransferase activity"/>
    <property type="evidence" value="ECO:0007669"/>
    <property type="project" value="InterPro"/>
</dbReference>
<sequence>MDLLVSTDWLADELGAADLVVLDASAHLPAANRDPAADFAEAHVPGARFLDLPSLKDPQSPVPNAIPTRDQLEKRLRDLGVNAGDRIVLYDDSMVKTSARAWFMLRHYDYPHVAILDGGLGKWKAEGRPLESGSAACEKGDITLKTARDDVRSKADMLANIGSGQEQVIDARDAGRFTGETVDAVHDLPGGHIPGARNLFFGDLFAADGTFLPRDELAARFEAAGVDTGRPIAASCGSGVTASVVLFALQMLGEDGALYDGSWSEWGADPVTPKATGPAA</sequence>
<dbReference type="SMART" id="SM00450">
    <property type="entry name" value="RHOD"/>
    <property type="match status" value="2"/>
</dbReference>
<accession>A0A844YEH9</accession>
<keyword evidence="1 4" id="KW-0808">Transferase</keyword>
<dbReference type="PANTHER" id="PTHR11364">
    <property type="entry name" value="THIOSULFATE SULFERTANSFERASE"/>
    <property type="match status" value="1"/>
</dbReference>
<comment type="caution">
    <text evidence="4">The sequence shown here is derived from an EMBL/GenBank/DDBJ whole genome shotgun (WGS) entry which is preliminary data.</text>
</comment>
<proteinExistence type="predicted"/>
<keyword evidence="2" id="KW-0677">Repeat</keyword>
<dbReference type="OrthoDB" id="9781034at2"/>
<evidence type="ECO:0000256" key="1">
    <source>
        <dbReference type="ARBA" id="ARBA00022679"/>
    </source>
</evidence>